<gene>
    <name evidence="2" type="primary">Contig604.g670</name>
    <name evidence="2" type="ORF">STYLEM_9687</name>
</gene>
<reference evidence="2 3" key="1">
    <citation type="submission" date="2014-06" db="EMBL/GenBank/DDBJ databases">
        <authorList>
            <person name="Swart Estienne"/>
        </authorList>
    </citation>
    <scope>NUCLEOTIDE SEQUENCE [LARGE SCALE GENOMIC DNA]</scope>
    <source>
        <strain evidence="2 3">130c</strain>
    </source>
</reference>
<name>A0A078AEI5_STYLE</name>
<dbReference type="Proteomes" id="UP000039865">
    <property type="component" value="Unassembled WGS sequence"/>
</dbReference>
<sequence length="153" mass="17729">MKSCIIILAITLASAVNALAFNNTQYRQQEELSQQQFLEDQKKRDELIASKLKHHYFQQKIPPEFLIPIGACGMFNPPPHCGEAYITTKVGNIKWLGYGSAWKQHKFNTPKVQGIEDLFQNKPCEQYGDCVSYGYNPPKYLLKQLKKRQMRYL</sequence>
<evidence type="ECO:0000256" key="1">
    <source>
        <dbReference type="SAM" id="SignalP"/>
    </source>
</evidence>
<evidence type="ECO:0000313" key="2">
    <source>
        <dbReference type="EMBL" id="CDW80684.1"/>
    </source>
</evidence>
<dbReference type="InParanoid" id="A0A078AEI5"/>
<evidence type="ECO:0000313" key="3">
    <source>
        <dbReference type="Proteomes" id="UP000039865"/>
    </source>
</evidence>
<dbReference type="AlphaFoldDB" id="A0A078AEI5"/>
<keyword evidence="3" id="KW-1185">Reference proteome</keyword>
<feature type="signal peptide" evidence="1">
    <location>
        <begin position="1"/>
        <end position="20"/>
    </location>
</feature>
<protein>
    <submittedName>
        <fullName evidence="2">Uncharacterized protein</fullName>
    </submittedName>
</protein>
<keyword evidence="1" id="KW-0732">Signal</keyword>
<organism evidence="2 3">
    <name type="scientific">Stylonychia lemnae</name>
    <name type="common">Ciliate</name>
    <dbReference type="NCBI Taxonomy" id="5949"/>
    <lineage>
        <taxon>Eukaryota</taxon>
        <taxon>Sar</taxon>
        <taxon>Alveolata</taxon>
        <taxon>Ciliophora</taxon>
        <taxon>Intramacronucleata</taxon>
        <taxon>Spirotrichea</taxon>
        <taxon>Stichotrichia</taxon>
        <taxon>Sporadotrichida</taxon>
        <taxon>Oxytrichidae</taxon>
        <taxon>Stylonychinae</taxon>
        <taxon>Stylonychia</taxon>
    </lineage>
</organism>
<accession>A0A078AEI5</accession>
<proteinExistence type="predicted"/>
<dbReference type="EMBL" id="CCKQ01009218">
    <property type="protein sequence ID" value="CDW80684.1"/>
    <property type="molecule type" value="Genomic_DNA"/>
</dbReference>
<feature type="chain" id="PRO_5001729360" evidence="1">
    <location>
        <begin position="21"/>
        <end position="153"/>
    </location>
</feature>